<keyword evidence="2" id="KW-0812">Transmembrane</keyword>
<feature type="region of interest" description="Disordered" evidence="1">
    <location>
        <begin position="1"/>
        <end position="74"/>
    </location>
</feature>
<feature type="transmembrane region" description="Helical" evidence="2">
    <location>
        <begin position="107"/>
        <end position="127"/>
    </location>
</feature>
<keyword evidence="2" id="KW-0472">Membrane</keyword>
<evidence type="ECO:0000313" key="3">
    <source>
        <dbReference type="EMBL" id="MBY8882319.1"/>
    </source>
</evidence>
<dbReference type="Proteomes" id="UP000778578">
    <property type="component" value="Unassembled WGS sequence"/>
</dbReference>
<keyword evidence="2" id="KW-1133">Transmembrane helix</keyword>
<gene>
    <name evidence="3" type="ORF">K7862_32490</name>
</gene>
<proteinExistence type="predicted"/>
<organism evidence="3 4">
    <name type="scientific">Actinacidiphila acidipaludis</name>
    <dbReference type="NCBI Taxonomy" id="2873382"/>
    <lineage>
        <taxon>Bacteria</taxon>
        <taxon>Bacillati</taxon>
        <taxon>Actinomycetota</taxon>
        <taxon>Actinomycetes</taxon>
        <taxon>Kitasatosporales</taxon>
        <taxon>Streptomycetaceae</taxon>
        <taxon>Actinacidiphila</taxon>
    </lineage>
</organism>
<reference evidence="3 4" key="1">
    <citation type="submission" date="2021-08" db="EMBL/GenBank/DDBJ databases">
        <title>WGS of actinomycetes from Thailand.</title>
        <authorList>
            <person name="Thawai C."/>
        </authorList>
    </citation>
    <scope>NUCLEOTIDE SEQUENCE [LARGE SCALE GENOMIC DNA]</scope>
    <source>
        <strain evidence="3 4">PLK6-54</strain>
    </source>
</reference>
<sequence length="215" mass="22257">MLTRSRHDSGLLPRRQLRARAARGSDPDLTPGTAAGPDLTPGTAAGAGSEPAHAGGRVPTPAMRPPEHPSHGRRRANAYDRYSLVLQLIQVFPVVSAFLVAMIADSLLAFALAGAALAAATGLVVWAERTGRPYGLTASGTAPPGDGRIERRILLGAPGRPPGALADPADAPDGDPAAQDDTVSLLISLHHGTTTEHVILHVALPHPRGERPTPE</sequence>
<comment type="caution">
    <text evidence="3">The sequence shown here is derived from an EMBL/GenBank/DDBJ whole genome shotgun (WGS) entry which is preliminary data.</text>
</comment>
<evidence type="ECO:0000313" key="4">
    <source>
        <dbReference type="Proteomes" id="UP000778578"/>
    </source>
</evidence>
<keyword evidence="4" id="KW-1185">Reference proteome</keyword>
<dbReference type="RefSeq" id="WP_222968545.1">
    <property type="nucleotide sequence ID" value="NZ_JAINZZ010000069.1"/>
</dbReference>
<name>A0ABS7QI08_9ACTN</name>
<feature type="transmembrane region" description="Helical" evidence="2">
    <location>
        <begin position="82"/>
        <end position="101"/>
    </location>
</feature>
<evidence type="ECO:0000256" key="1">
    <source>
        <dbReference type="SAM" id="MobiDB-lite"/>
    </source>
</evidence>
<dbReference type="EMBL" id="JAINZZ010000069">
    <property type="protein sequence ID" value="MBY8882319.1"/>
    <property type="molecule type" value="Genomic_DNA"/>
</dbReference>
<accession>A0ABS7QI08</accession>
<evidence type="ECO:0000256" key="2">
    <source>
        <dbReference type="SAM" id="Phobius"/>
    </source>
</evidence>
<protein>
    <submittedName>
        <fullName evidence="3">Uncharacterized protein</fullName>
    </submittedName>
</protein>